<dbReference type="KEGG" id="sla:SERLADRAFT_433824"/>
<dbReference type="Proteomes" id="UP000008064">
    <property type="component" value="Unassembled WGS sequence"/>
</dbReference>
<proteinExistence type="predicted"/>
<feature type="region of interest" description="Disordered" evidence="1">
    <location>
        <begin position="134"/>
        <end position="167"/>
    </location>
</feature>
<dbReference type="RefSeq" id="XP_007314117.1">
    <property type="nucleotide sequence ID" value="XM_007314055.1"/>
</dbReference>
<gene>
    <name evidence="2" type="ORF">SERLADRAFT_433824</name>
</gene>
<reference evidence="2" key="1">
    <citation type="submission" date="2011-04" db="EMBL/GenBank/DDBJ databases">
        <title>Evolution of plant cell wall degrading machinery underlies the functional diversity of forest fungi.</title>
        <authorList>
            <consortium name="US DOE Joint Genome Institute (JGI-PGF)"/>
            <person name="Eastwood D.C."/>
            <person name="Floudas D."/>
            <person name="Binder M."/>
            <person name="Majcherczyk A."/>
            <person name="Schneider P."/>
            <person name="Aerts A."/>
            <person name="Asiegbu F.O."/>
            <person name="Baker S.E."/>
            <person name="Barry K."/>
            <person name="Bendiksby M."/>
            <person name="Blumentritt M."/>
            <person name="Coutinho P.M."/>
            <person name="Cullen D."/>
            <person name="Cullen D."/>
            <person name="Gathman A."/>
            <person name="Goodell B."/>
            <person name="Henrissat B."/>
            <person name="Ihrmark K."/>
            <person name="Kauserud H."/>
            <person name="Kohler A."/>
            <person name="LaButti K."/>
            <person name="Lapidus A."/>
            <person name="Lavin J.L."/>
            <person name="Lee Y.-H."/>
            <person name="Lindquist E."/>
            <person name="Lilly W."/>
            <person name="Lucas S."/>
            <person name="Morin E."/>
            <person name="Murat C."/>
            <person name="Oguiza J.A."/>
            <person name="Park J."/>
            <person name="Pisabarro A.G."/>
            <person name="Riley R."/>
            <person name="Rosling A."/>
            <person name="Salamov A."/>
            <person name="Schmidt O."/>
            <person name="Schmutz J."/>
            <person name="Skrede I."/>
            <person name="Stenlid J."/>
            <person name="Wiebenga A."/>
            <person name="Xie X."/>
            <person name="Kues U."/>
            <person name="Hibbett D.S."/>
            <person name="Hoffmeister D."/>
            <person name="Hogberg N."/>
            <person name="Martin F."/>
            <person name="Grigoriev I.V."/>
            <person name="Watkinson S.C."/>
        </authorList>
    </citation>
    <scope>NUCLEOTIDE SEQUENCE</scope>
    <source>
        <strain evidence="2">S7.9</strain>
    </source>
</reference>
<name>F8NH18_SERL9</name>
<feature type="non-terminal residue" evidence="2">
    <location>
        <position position="214"/>
    </location>
</feature>
<dbReference type="EMBL" id="GL945429">
    <property type="protein sequence ID" value="EGO29875.1"/>
    <property type="molecule type" value="Genomic_DNA"/>
</dbReference>
<dbReference type="HOGENOM" id="CLU_1291751_0_0_1"/>
<evidence type="ECO:0000256" key="1">
    <source>
        <dbReference type="SAM" id="MobiDB-lite"/>
    </source>
</evidence>
<dbReference type="GeneID" id="18814245"/>
<sequence>MQYEFFGPPLFTLQQPPIAHVQSQFEPAVVSSTWLSFDQNGSMPPVESHNLYIPVQAQQPSTVVSAIPVSLPPVPSCSAPLELGPSWRSVPASAPSNAIAFHASETPLEATTSQSPWWESFTLPSKEACAREMERSVQCPETAPDRGGSLKRKRSHSPTIHSSPSTPVKAALATVSFGAVDANTQRLYVAGRLGGMDEVERNLLYRVGYERRCE</sequence>
<protein>
    <submittedName>
        <fullName evidence="2">Uncharacterized protein</fullName>
    </submittedName>
</protein>
<feature type="compositionally biased region" description="Low complexity" evidence="1">
    <location>
        <begin position="157"/>
        <end position="167"/>
    </location>
</feature>
<evidence type="ECO:0000313" key="2">
    <source>
        <dbReference type="EMBL" id="EGO29875.1"/>
    </source>
</evidence>
<accession>F8NH18</accession>
<organism>
    <name type="scientific">Serpula lacrymans var. lacrymans (strain S7.9)</name>
    <name type="common">Dry rot fungus</name>
    <dbReference type="NCBI Taxonomy" id="578457"/>
    <lineage>
        <taxon>Eukaryota</taxon>
        <taxon>Fungi</taxon>
        <taxon>Dikarya</taxon>
        <taxon>Basidiomycota</taxon>
        <taxon>Agaricomycotina</taxon>
        <taxon>Agaricomycetes</taxon>
        <taxon>Agaricomycetidae</taxon>
        <taxon>Boletales</taxon>
        <taxon>Coniophorineae</taxon>
        <taxon>Serpulaceae</taxon>
        <taxon>Serpula</taxon>
    </lineage>
</organism>
<dbReference type="AlphaFoldDB" id="F8NH18"/>